<reference evidence="2" key="1">
    <citation type="submission" date="2023-10" db="EMBL/GenBank/DDBJ databases">
        <authorList>
            <person name="Chen Y."/>
            <person name="Shah S."/>
            <person name="Dougan E. K."/>
            <person name="Thang M."/>
            <person name="Chan C."/>
        </authorList>
    </citation>
    <scope>NUCLEOTIDE SEQUENCE [LARGE SCALE GENOMIC DNA]</scope>
</reference>
<sequence length="214" mass="23055">MSSAIGATAPVFTTVPACTTAPVYTTAPICTAATACNTATVCFTVPACSTALVYTAPACTATAVDNTARVLSMMNTTDSVRADDDAGTEVDLPFLEKFHDARWFDKIDIAAGSMPISFEPGIRFNSKMYHKGAYDGGHCRGRLQRDGIQPPARHHPPADDVRLGDGPGDTRFEGELLDTDIWPPMWMIFTRRFELGLMATPTLLMRGDFAGVDK</sequence>
<proteinExistence type="predicted"/>
<accession>A0ABN9QZG1</accession>
<feature type="non-terminal residue" evidence="2">
    <location>
        <position position="214"/>
    </location>
</feature>
<dbReference type="Proteomes" id="UP001189429">
    <property type="component" value="Unassembled WGS sequence"/>
</dbReference>
<evidence type="ECO:0000313" key="2">
    <source>
        <dbReference type="EMBL" id="CAK0811813.1"/>
    </source>
</evidence>
<feature type="compositionally biased region" description="Basic and acidic residues" evidence="1">
    <location>
        <begin position="156"/>
        <end position="167"/>
    </location>
</feature>
<comment type="caution">
    <text evidence="2">The sequence shown here is derived from an EMBL/GenBank/DDBJ whole genome shotgun (WGS) entry which is preliminary data.</text>
</comment>
<protein>
    <submittedName>
        <fullName evidence="2">Uncharacterized protein</fullName>
    </submittedName>
</protein>
<organism evidence="2 3">
    <name type="scientific">Prorocentrum cordatum</name>
    <dbReference type="NCBI Taxonomy" id="2364126"/>
    <lineage>
        <taxon>Eukaryota</taxon>
        <taxon>Sar</taxon>
        <taxon>Alveolata</taxon>
        <taxon>Dinophyceae</taxon>
        <taxon>Prorocentrales</taxon>
        <taxon>Prorocentraceae</taxon>
        <taxon>Prorocentrum</taxon>
    </lineage>
</organism>
<evidence type="ECO:0000256" key="1">
    <source>
        <dbReference type="SAM" id="MobiDB-lite"/>
    </source>
</evidence>
<evidence type="ECO:0000313" key="3">
    <source>
        <dbReference type="Proteomes" id="UP001189429"/>
    </source>
</evidence>
<dbReference type="EMBL" id="CAUYUJ010004989">
    <property type="protein sequence ID" value="CAK0811813.1"/>
    <property type="molecule type" value="Genomic_DNA"/>
</dbReference>
<keyword evidence="3" id="KW-1185">Reference proteome</keyword>
<gene>
    <name evidence="2" type="ORF">PCOR1329_LOCUS16296</name>
</gene>
<name>A0ABN9QZG1_9DINO</name>
<feature type="region of interest" description="Disordered" evidence="1">
    <location>
        <begin position="142"/>
        <end position="167"/>
    </location>
</feature>